<dbReference type="Proteomes" id="UP000464178">
    <property type="component" value="Chromosome"/>
</dbReference>
<feature type="compositionally biased region" description="Polar residues" evidence="1">
    <location>
        <begin position="10"/>
        <end position="24"/>
    </location>
</feature>
<sequence length="69" mass="7503">MPSVARSARRSQSNLAPTHRSSSATPPPTTGLRVKERLGRLTVFLMGPFLACAYLAVVTVLRLTDRGHQ</sequence>
<name>A0A6P2D3F4_9BACT</name>
<dbReference type="EMBL" id="LR593886">
    <property type="protein sequence ID" value="VTR95679.1"/>
    <property type="molecule type" value="Genomic_DNA"/>
</dbReference>
<accession>A0A6P2D3F4</accession>
<keyword evidence="2" id="KW-0812">Transmembrane</keyword>
<keyword evidence="2" id="KW-0472">Membrane</keyword>
<reference evidence="3 4" key="1">
    <citation type="submission" date="2019-05" db="EMBL/GenBank/DDBJ databases">
        <authorList>
            <consortium name="Science for Life Laboratories"/>
        </authorList>
    </citation>
    <scope>NUCLEOTIDE SEQUENCE [LARGE SCALE GENOMIC DNA]</scope>
    <source>
        <strain evidence="3">Soil9</strain>
    </source>
</reference>
<dbReference type="KEGG" id="gms:SOIL9_20350"/>
<evidence type="ECO:0000256" key="2">
    <source>
        <dbReference type="SAM" id="Phobius"/>
    </source>
</evidence>
<evidence type="ECO:0000313" key="4">
    <source>
        <dbReference type="Proteomes" id="UP000464178"/>
    </source>
</evidence>
<evidence type="ECO:0000313" key="3">
    <source>
        <dbReference type="EMBL" id="VTR95679.1"/>
    </source>
</evidence>
<feature type="transmembrane region" description="Helical" evidence="2">
    <location>
        <begin position="41"/>
        <end position="63"/>
    </location>
</feature>
<keyword evidence="4" id="KW-1185">Reference proteome</keyword>
<feature type="region of interest" description="Disordered" evidence="1">
    <location>
        <begin position="1"/>
        <end position="33"/>
    </location>
</feature>
<gene>
    <name evidence="3" type="ORF">SOIL9_20350</name>
</gene>
<proteinExistence type="predicted"/>
<protein>
    <submittedName>
        <fullName evidence="3">Uncharacterized protein</fullName>
    </submittedName>
</protein>
<keyword evidence="2" id="KW-1133">Transmembrane helix</keyword>
<dbReference type="AlphaFoldDB" id="A0A6P2D3F4"/>
<organism evidence="3 4">
    <name type="scientific">Gemmata massiliana</name>
    <dbReference type="NCBI Taxonomy" id="1210884"/>
    <lineage>
        <taxon>Bacteria</taxon>
        <taxon>Pseudomonadati</taxon>
        <taxon>Planctomycetota</taxon>
        <taxon>Planctomycetia</taxon>
        <taxon>Gemmatales</taxon>
        <taxon>Gemmataceae</taxon>
        <taxon>Gemmata</taxon>
    </lineage>
</organism>
<evidence type="ECO:0000256" key="1">
    <source>
        <dbReference type="SAM" id="MobiDB-lite"/>
    </source>
</evidence>